<dbReference type="Pfam" id="PF21365">
    <property type="entry name" value="Glyco_hydro_31_3rd"/>
    <property type="match status" value="1"/>
</dbReference>
<dbReference type="InterPro" id="IPR010496">
    <property type="entry name" value="AL/BT2_dom"/>
</dbReference>
<dbReference type="PANTHER" id="PTHR43053:SF4">
    <property type="entry name" value="MYOGENESIS-REGULATING GLYCOSIDASE"/>
    <property type="match status" value="1"/>
</dbReference>
<dbReference type="Gene3D" id="3.30.1920.20">
    <property type="match status" value="1"/>
</dbReference>
<gene>
    <name evidence="7" type="ORF">JK636_01830</name>
</gene>
<dbReference type="PANTHER" id="PTHR43053">
    <property type="entry name" value="GLYCOSIDASE FAMILY 31"/>
    <property type="match status" value="1"/>
</dbReference>
<dbReference type="SUPFAM" id="SSF49899">
    <property type="entry name" value="Concanavalin A-like lectins/glucanases"/>
    <property type="match status" value="1"/>
</dbReference>
<dbReference type="InterPro" id="IPR058094">
    <property type="entry name" value="Ig-like_OmpL47-like"/>
</dbReference>
<organism evidence="7 8">
    <name type="scientific">Clostridium rhizosphaerae</name>
    <dbReference type="NCBI Taxonomy" id="2803861"/>
    <lineage>
        <taxon>Bacteria</taxon>
        <taxon>Bacillati</taxon>
        <taxon>Bacillota</taxon>
        <taxon>Clostridia</taxon>
        <taxon>Eubacteriales</taxon>
        <taxon>Clostridiaceae</taxon>
        <taxon>Clostridium</taxon>
    </lineage>
</organism>
<proteinExistence type="predicted"/>
<dbReference type="InterPro" id="IPR017853">
    <property type="entry name" value="GH"/>
</dbReference>
<comment type="caution">
    <text evidence="7">The sequence shown here is derived from an EMBL/GenBank/DDBJ whole genome shotgun (WGS) entry which is preliminary data.</text>
</comment>
<dbReference type="InterPro" id="IPR048395">
    <property type="entry name" value="Glyco_hydro_31_C"/>
</dbReference>
<dbReference type="InterPro" id="IPR050985">
    <property type="entry name" value="Alpha-glycosidase_related"/>
</dbReference>
<evidence type="ECO:0000256" key="2">
    <source>
        <dbReference type="ARBA" id="ARBA00023295"/>
    </source>
</evidence>
<keyword evidence="8" id="KW-1185">Reference proteome</keyword>
<keyword evidence="2" id="KW-0326">Glycosidase</keyword>
<dbReference type="RefSeq" id="WP_202747127.1">
    <property type="nucleotide sequence ID" value="NZ_JAESWC010000001.1"/>
</dbReference>
<evidence type="ECO:0000259" key="4">
    <source>
        <dbReference type="Pfam" id="PF06439"/>
    </source>
</evidence>
<dbReference type="EMBL" id="JAESWC010000001">
    <property type="protein sequence ID" value="MBL4934494.1"/>
    <property type="molecule type" value="Genomic_DNA"/>
</dbReference>
<feature type="domain" description="FIMAH" evidence="6">
    <location>
        <begin position="1236"/>
        <end position="1315"/>
    </location>
</feature>
<feature type="domain" description="Glycosyl hydrolase family 31 C-terminal" evidence="5">
    <location>
        <begin position="789"/>
        <end position="877"/>
    </location>
</feature>
<protein>
    <recommendedName>
        <fullName evidence="9">DUF1080 domain-containing protein</fullName>
    </recommendedName>
</protein>
<reference evidence="7 8" key="1">
    <citation type="submission" date="2021-01" db="EMBL/GenBank/DDBJ databases">
        <title>Genome public.</title>
        <authorList>
            <person name="Liu C."/>
            <person name="Sun Q."/>
        </authorList>
    </citation>
    <scope>NUCLEOTIDE SEQUENCE [LARGE SCALE GENOMIC DNA]</scope>
    <source>
        <strain evidence="7 8">YIM B02515</strain>
    </source>
</reference>
<evidence type="ECO:0000313" key="7">
    <source>
        <dbReference type="EMBL" id="MBL4934494.1"/>
    </source>
</evidence>
<sequence length="1322" mass="146070">MKKKIKILSTAMAFIMLFVSVLSTMPVKALTAESMVNEDSNYIIINKANYKIVITKEGFKYAFKGPDGTVIADAHKVSGLRFTAPGGTDLYDAKTTSLVAYNDKEVHMMVTNSNGNEADVYIYPNESFAKYKIVPRVQTGDNSGGTEPVAESVYIGTNNAGEGLTWTGDKSWTDYSVEGRVKASNSVIGSSASGLLFRYKDVNNYYHLRLNSGGKLELFKKENGITTFLKQLDEKINKDTWYRLKAEIEGNTIKCYLNDIEKINITDSGSGLTSGAIGLRTYKDACSFDDVAVKSDSKILLSDDFQNGGSASWNKVSGSWAINTSTIIKSTKVIIDARTAPMALVYGLGDQGGYGSSTNVFGISDSDFHDTDNAKRFESNFAVFPSQKFAEVLFEDGKKRVIINSDENTLGAANVDNVSKLYYFIGSMEQIYKDYKDARINEGYPDYKPKYEFFEVGYEAFGSLGWNTYQQSATNDLKSYIDKGYNLKWGVIGSGFWKGDRNKDNQGCTTSFGIWDDTYDSSGRTDGLPNPRYPDVQGLKQFFNSNGIKLMLGLRTNFKATAADGGNYNPSNDGSFPLDGLKNGYFMKDSSGKTSTFSVNFPKGKVYLLDNKNPEAVNWYKSLVDTWGVDGFKEDTMLGDGSQLYNDAKANETNGKLMGSGYYVMVRNSSYSVPGDIIRLEDTQYGSDQDRPVINGLNYAASAAPNFYPDIVAGKYLPNTLTADQKEYFVRNAMFAAVSPAMSMGLGPWKMNNTQYEAIVKKAADWHSKFAPYIYSAAVDSFNTGYPYTMTPLPIAFSSDANTYNLANKTTKQYEWMLGPSMIVTPLYGSDYASAASRDIYLPEGKWMDFETGEVYYGPKVLKNFSLPKDKMPVFIGGKGTVVLQDSQVNKFYAKVYPIANNGSQYKYTYIDGSTTSTITNDNIGWNPSNMVIIDVTANTNVEFNYEEKTGSFKFQLTPGHDYKLIGGSPISVKAPYNNQIIKELPFTISGTSAKTSNINLTIGEQSVQVKTVEDGSWNYEIKDIADGKYTIKAAAESYYGKAEEALDITVDRTSPTTKAEIKGTKGEGWYQSDISILLSAEDNVSGVASTEYKLGGSGDWIDYTKPISITEEGTHEIQYRSIDKAGNIEEAKTETIRIDKSKPTFMLIADGKQLGEGSSFEDSQPFIFKVEDNLSGVSEAKINIGGETYNINKGEQLVNIDMAGKTGYFSASITIRDYAGNSFETVLPFNVKTSIESMKVLIDRYKKSNELGGPLLEQLSNSLNQAQHQIDKRRPDQAAKHMEGFIKHLSNEALRNQAQDKVRTVLNADAHFIIDSLLRGK</sequence>
<dbReference type="InterPro" id="IPR013783">
    <property type="entry name" value="Ig-like_fold"/>
</dbReference>
<dbReference type="Gene3D" id="3.20.20.80">
    <property type="entry name" value="Glycosidases"/>
    <property type="match status" value="2"/>
</dbReference>
<dbReference type="NCBIfam" id="NF047446">
    <property type="entry name" value="barrel_OmpL47"/>
    <property type="match status" value="1"/>
</dbReference>
<feature type="domain" description="3-keto-alpha-glucoside-1,2-lyase/3-keto-2-hydroxy-glucal hydratase" evidence="4">
    <location>
        <begin position="156"/>
        <end position="294"/>
    </location>
</feature>
<dbReference type="Proteomes" id="UP000632377">
    <property type="component" value="Unassembled WGS sequence"/>
</dbReference>
<feature type="signal peptide" evidence="3">
    <location>
        <begin position="1"/>
        <end position="29"/>
    </location>
</feature>
<dbReference type="SUPFAM" id="SSF51011">
    <property type="entry name" value="Glycosyl hydrolase domain"/>
    <property type="match status" value="1"/>
</dbReference>
<dbReference type="Gene3D" id="2.60.120.560">
    <property type="entry name" value="Exo-inulinase, domain 1"/>
    <property type="match status" value="1"/>
</dbReference>
<evidence type="ECO:0000256" key="3">
    <source>
        <dbReference type="SAM" id="SignalP"/>
    </source>
</evidence>
<evidence type="ECO:0000259" key="6">
    <source>
        <dbReference type="Pfam" id="PF22888"/>
    </source>
</evidence>
<evidence type="ECO:0000256" key="1">
    <source>
        <dbReference type="ARBA" id="ARBA00022801"/>
    </source>
</evidence>
<dbReference type="SUPFAM" id="SSF51445">
    <property type="entry name" value="(Trans)glycosidases"/>
    <property type="match status" value="1"/>
</dbReference>
<evidence type="ECO:0000259" key="5">
    <source>
        <dbReference type="Pfam" id="PF21365"/>
    </source>
</evidence>
<dbReference type="Gene3D" id="2.60.40.10">
    <property type="entry name" value="Immunoglobulins"/>
    <property type="match status" value="1"/>
</dbReference>
<dbReference type="Gene3D" id="2.60.40.1180">
    <property type="entry name" value="Golgi alpha-mannosidase II"/>
    <property type="match status" value="1"/>
</dbReference>
<dbReference type="Pfam" id="PF06439">
    <property type="entry name" value="3keto-disac_hyd"/>
    <property type="match status" value="1"/>
</dbReference>
<feature type="chain" id="PRO_5047407380" description="DUF1080 domain-containing protein" evidence="3">
    <location>
        <begin position="30"/>
        <end position="1322"/>
    </location>
</feature>
<dbReference type="Pfam" id="PF22888">
    <property type="entry name" value="FIMAH"/>
    <property type="match status" value="1"/>
</dbReference>
<dbReference type="InterPro" id="IPR054470">
    <property type="entry name" value="FIMAH_dom"/>
</dbReference>
<dbReference type="InterPro" id="IPR013780">
    <property type="entry name" value="Glyco_hydro_b"/>
</dbReference>
<evidence type="ECO:0000313" key="8">
    <source>
        <dbReference type="Proteomes" id="UP000632377"/>
    </source>
</evidence>
<accession>A0ABS1T589</accession>
<keyword evidence="3" id="KW-0732">Signal</keyword>
<evidence type="ECO:0008006" key="9">
    <source>
        <dbReference type="Google" id="ProtNLM"/>
    </source>
</evidence>
<name>A0ABS1T589_9CLOT</name>
<dbReference type="InterPro" id="IPR013320">
    <property type="entry name" value="ConA-like_dom_sf"/>
</dbReference>
<keyword evidence="1" id="KW-0378">Hydrolase</keyword>